<proteinExistence type="predicted"/>
<dbReference type="SUPFAM" id="SSF53474">
    <property type="entry name" value="alpha/beta-Hydrolases"/>
    <property type="match status" value="1"/>
</dbReference>
<sequence length="473" mass="49951">MRLALGHVLVRYKYNGPRPPTRTESSPSNSNNFSKQSLLTNHFFVPLSPGIDGVIMLLLNLAFLGLAAAIPVATNTSNASNTSHSAPIPVEYYGAGLPSGIKSFSAAGFQDTSYGPSRGGQAKSVSGIIEVQASTTHNAKLSQDMIPQNQTALTALFLSMFTPPTKIPSPEFTTVQGTFKIGASLCVPADATSPPTTVEFLTHGTGFDRFYWDFASGYSYVGAAVAAGHSVLIYDRLGNGASDHPDPLIVQAPIQVEIAHSLISFLRNGSLSSTTFTKVIAVGHSFGSGLVQALNVHYPTLVDASVLTGFSANSTAASTLGFDLGGNPTTASIADPQRFGDLPLGYMVPASPQGNQIQFFSFPGFDPSILTQVNAQKGTQAIGELFSPMIGGPVPGNYTAPLAVISGQQDFAFCQGNCSYPVDQAAAVKNVLYEGLDQSKFASHLVENAGHGWNLHYSAQSGFEWIQEFLRNQ</sequence>
<protein>
    <recommendedName>
        <fullName evidence="2">AB hydrolase-1 domain-containing protein</fullName>
    </recommendedName>
</protein>
<name>A0ABR0E627_ZASCE</name>
<evidence type="ECO:0000259" key="2">
    <source>
        <dbReference type="Pfam" id="PF12697"/>
    </source>
</evidence>
<feature type="domain" description="AB hydrolase-1" evidence="2">
    <location>
        <begin position="201"/>
        <end position="456"/>
    </location>
</feature>
<feature type="compositionally biased region" description="Low complexity" evidence="1">
    <location>
        <begin position="22"/>
        <end position="32"/>
    </location>
</feature>
<gene>
    <name evidence="3" type="ORF">PRZ48_011318</name>
</gene>
<dbReference type="Proteomes" id="UP001305779">
    <property type="component" value="Unassembled WGS sequence"/>
</dbReference>
<accession>A0ABR0E627</accession>
<keyword evidence="4" id="KW-1185">Reference proteome</keyword>
<reference evidence="3 4" key="1">
    <citation type="journal article" date="2023" name="G3 (Bethesda)">
        <title>A chromosome-level genome assembly of Zasmidium syzygii isolated from banana leaves.</title>
        <authorList>
            <person name="van Westerhoven A.C."/>
            <person name="Mehrabi R."/>
            <person name="Talebi R."/>
            <person name="Steentjes M.B.F."/>
            <person name="Corcolon B."/>
            <person name="Chong P.A."/>
            <person name="Kema G.H.J."/>
            <person name="Seidl M.F."/>
        </authorList>
    </citation>
    <scope>NUCLEOTIDE SEQUENCE [LARGE SCALE GENOMIC DNA]</scope>
    <source>
        <strain evidence="3 4">P124</strain>
    </source>
</reference>
<evidence type="ECO:0000256" key="1">
    <source>
        <dbReference type="SAM" id="MobiDB-lite"/>
    </source>
</evidence>
<evidence type="ECO:0000313" key="3">
    <source>
        <dbReference type="EMBL" id="KAK4496869.1"/>
    </source>
</evidence>
<dbReference type="Pfam" id="PF12697">
    <property type="entry name" value="Abhydrolase_6"/>
    <property type="match status" value="1"/>
</dbReference>
<comment type="caution">
    <text evidence="3">The sequence shown here is derived from an EMBL/GenBank/DDBJ whole genome shotgun (WGS) entry which is preliminary data.</text>
</comment>
<dbReference type="EMBL" id="JAXOVC010000009">
    <property type="protein sequence ID" value="KAK4496869.1"/>
    <property type="molecule type" value="Genomic_DNA"/>
</dbReference>
<dbReference type="InterPro" id="IPR029058">
    <property type="entry name" value="AB_hydrolase_fold"/>
</dbReference>
<dbReference type="Gene3D" id="3.40.50.1820">
    <property type="entry name" value="alpha/beta hydrolase"/>
    <property type="match status" value="1"/>
</dbReference>
<feature type="region of interest" description="Disordered" evidence="1">
    <location>
        <begin position="14"/>
        <end position="33"/>
    </location>
</feature>
<feature type="non-terminal residue" evidence="3">
    <location>
        <position position="473"/>
    </location>
</feature>
<evidence type="ECO:0000313" key="4">
    <source>
        <dbReference type="Proteomes" id="UP001305779"/>
    </source>
</evidence>
<dbReference type="InterPro" id="IPR000073">
    <property type="entry name" value="AB_hydrolase_1"/>
</dbReference>
<organism evidence="3 4">
    <name type="scientific">Zasmidium cellare</name>
    <name type="common">Wine cellar mold</name>
    <name type="synonym">Racodium cellare</name>
    <dbReference type="NCBI Taxonomy" id="395010"/>
    <lineage>
        <taxon>Eukaryota</taxon>
        <taxon>Fungi</taxon>
        <taxon>Dikarya</taxon>
        <taxon>Ascomycota</taxon>
        <taxon>Pezizomycotina</taxon>
        <taxon>Dothideomycetes</taxon>
        <taxon>Dothideomycetidae</taxon>
        <taxon>Mycosphaerellales</taxon>
        <taxon>Mycosphaerellaceae</taxon>
        <taxon>Zasmidium</taxon>
    </lineage>
</organism>